<dbReference type="EMBL" id="GBEZ01009059">
    <property type="protein sequence ID" value="JAC76509.1"/>
    <property type="molecule type" value="Transcribed_RNA"/>
</dbReference>
<protein>
    <submittedName>
        <fullName evidence="1">Uncharacterized protein</fullName>
    </submittedName>
</protein>
<feature type="non-terminal residue" evidence="1">
    <location>
        <position position="1"/>
    </location>
</feature>
<evidence type="ECO:0000313" key="1">
    <source>
        <dbReference type="EMBL" id="JAC76509.1"/>
    </source>
</evidence>
<sequence length="68" mass="7496">EKERQERVKGTGAILGRVIFHHLCARGRGKRLDASAAKVAFATVKERDGKRNGTREAETEETVLCALC</sequence>
<proteinExistence type="predicted"/>
<reference evidence="1" key="1">
    <citation type="submission" date="2014-05" db="EMBL/GenBank/DDBJ databases">
        <title>The transcriptome of the halophilic microalga Tetraselmis sp. GSL018 isolated from the Great Salt Lake, Utah.</title>
        <authorList>
            <person name="Jinkerson R.E."/>
            <person name="D'Adamo S."/>
            <person name="Posewitz M.C."/>
        </authorList>
    </citation>
    <scope>NUCLEOTIDE SEQUENCE</scope>
    <source>
        <strain evidence="1">GSL018</strain>
    </source>
</reference>
<name>A0A061S0G3_9CHLO</name>
<dbReference type="AlphaFoldDB" id="A0A061S0G3"/>
<organism evidence="1">
    <name type="scientific">Tetraselmis sp. GSL018</name>
    <dbReference type="NCBI Taxonomy" id="582737"/>
    <lineage>
        <taxon>Eukaryota</taxon>
        <taxon>Viridiplantae</taxon>
        <taxon>Chlorophyta</taxon>
        <taxon>core chlorophytes</taxon>
        <taxon>Chlorodendrophyceae</taxon>
        <taxon>Chlorodendrales</taxon>
        <taxon>Chlorodendraceae</taxon>
        <taxon>Tetraselmis</taxon>
    </lineage>
</organism>
<accession>A0A061S0G3</accession>
<feature type="non-terminal residue" evidence="1">
    <location>
        <position position="68"/>
    </location>
</feature>
<gene>
    <name evidence="1" type="ORF">TSPGSL018_19969</name>
</gene>